<accession>A0ABQ2A388</accession>
<keyword evidence="2" id="KW-0456">Lyase</keyword>
<dbReference type="Proteomes" id="UP000637774">
    <property type="component" value="Unassembled WGS sequence"/>
</dbReference>
<dbReference type="InterPro" id="IPR018376">
    <property type="entry name" value="Enoyl-CoA_hyd/isom_CS"/>
</dbReference>
<reference evidence="5" key="1">
    <citation type="journal article" date="2019" name="Int. J. Syst. Evol. Microbiol.">
        <title>The Global Catalogue of Microorganisms (GCM) 10K type strain sequencing project: providing services to taxonomists for standard genome sequencing and annotation.</title>
        <authorList>
            <consortium name="The Broad Institute Genomics Platform"/>
            <consortium name="The Broad Institute Genome Sequencing Center for Infectious Disease"/>
            <person name="Wu L."/>
            <person name="Ma J."/>
        </authorList>
    </citation>
    <scope>NUCLEOTIDE SEQUENCE [LARGE SCALE GENOMIC DNA]</scope>
    <source>
        <strain evidence="5">CGMCC 1.14966</strain>
    </source>
</reference>
<comment type="similarity">
    <text evidence="1 3">Belongs to the enoyl-CoA hydratase/isomerase family.</text>
</comment>
<dbReference type="SUPFAM" id="SSF52096">
    <property type="entry name" value="ClpP/crotonase"/>
    <property type="match status" value="1"/>
</dbReference>
<dbReference type="PROSITE" id="PS00166">
    <property type="entry name" value="ENOYL_COA_HYDRATASE"/>
    <property type="match status" value="1"/>
</dbReference>
<name>A0ABQ2A388_9BACT</name>
<proteinExistence type="inferred from homology"/>
<evidence type="ECO:0000313" key="5">
    <source>
        <dbReference type="Proteomes" id="UP000637774"/>
    </source>
</evidence>
<dbReference type="RefSeq" id="WP_188561482.1">
    <property type="nucleotide sequence ID" value="NZ_BMGY01000011.1"/>
</dbReference>
<dbReference type="InterPro" id="IPR029045">
    <property type="entry name" value="ClpP/crotonase-like_dom_sf"/>
</dbReference>
<sequence>MTSTSFIRTELRPDGIQLLTIDRIAQYNALNIEAVQQLEYLLTQAKADVNVRGIVVTGAGSKAFVAGADINEFKLLAPSESRDFAERGQRVLQQLEDMPIPVVAAINGFALGGGCELALACHIRIASEQAQLGLPEVKLGIIPGYGGTQRLTQLVGRGRALELMLSGGSIKAGEAFRIGLVNRVVPAEQLLTVSFEILAQMIANAPFALTKVLEAVSGALAGGINGYEMEAAAFEACCHTIDFQEGVQAFVEKRPPVFTGM</sequence>
<evidence type="ECO:0000256" key="3">
    <source>
        <dbReference type="RuleBase" id="RU003707"/>
    </source>
</evidence>
<evidence type="ECO:0000256" key="2">
    <source>
        <dbReference type="ARBA" id="ARBA00023239"/>
    </source>
</evidence>
<dbReference type="PANTHER" id="PTHR11941:SF54">
    <property type="entry name" value="ENOYL-COA HYDRATASE, MITOCHONDRIAL"/>
    <property type="match status" value="1"/>
</dbReference>
<dbReference type="InterPro" id="IPR001753">
    <property type="entry name" value="Enoyl-CoA_hydra/iso"/>
</dbReference>
<dbReference type="CDD" id="cd06558">
    <property type="entry name" value="crotonase-like"/>
    <property type="match status" value="1"/>
</dbReference>
<evidence type="ECO:0000313" key="4">
    <source>
        <dbReference type="EMBL" id="GGH84169.1"/>
    </source>
</evidence>
<dbReference type="EMBL" id="BMGY01000011">
    <property type="protein sequence ID" value="GGH84169.1"/>
    <property type="molecule type" value="Genomic_DNA"/>
</dbReference>
<dbReference type="Gene3D" id="3.90.226.10">
    <property type="entry name" value="2-enoyl-CoA Hydratase, Chain A, domain 1"/>
    <property type="match status" value="1"/>
</dbReference>
<keyword evidence="5" id="KW-1185">Reference proteome</keyword>
<dbReference type="Gene3D" id="1.10.12.10">
    <property type="entry name" value="Lyase 2-enoyl-coa Hydratase, Chain A, domain 2"/>
    <property type="match status" value="1"/>
</dbReference>
<dbReference type="InterPro" id="IPR014748">
    <property type="entry name" value="Enoyl-CoA_hydra_C"/>
</dbReference>
<gene>
    <name evidence="4" type="primary">crt</name>
    <name evidence="4" type="ORF">GCM10011495_15460</name>
</gene>
<dbReference type="PANTHER" id="PTHR11941">
    <property type="entry name" value="ENOYL-COA HYDRATASE-RELATED"/>
    <property type="match status" value="1"/>
</dbReference>
<comment type="caution">
    <text evidence="4">The sequence shown here is derived from an EMBL/GenBank/DDBJ whole genome shotgun (WGS) entry which is preliminary data.</text>
</comment>
<protein>
    <submittedName>
        <fullName evidence="4">Enoyl-CoA hydratase</fullName>
    </submittedName>
</protein>
<organism evidence="4 5">
    <name type="scientific">Hymenobacter frigidus</name>
    <dbReference type="NCBI Taxonomy" id="1524095"/>
    <lineage>
        <taxon>Bacteria</taxon>
        <taxon>Pseudomonadati</taxon>
        <taxon>Bacteroidota</taxon>
        <taxon>Cytophagia</taxon>
        <taxon>Cytophagales</taxon>
        <taxon>Hymenobacteraceae</taxon>
        <taxon>Hymenobacter</taxon>
    </lineage>
</organism>
<dbReference type="Pfam" id="PF00378">
    <property type="entry name" value="ECH_1"/>
    <property type="match status" value="1"/>
</dbReference>
<evidence type="ECO:0000256" key="1">
    <source>
        <dbReference type="ARBA" id="ARBA00005254"/>
    </source>
</evidence>